<dbReference type="EMBL" id="JRZE01000002">
    <property type="protein sequence ID" value="KHF45434.1"/>
    <property type="molecule type" value="Genomic_DNA"/>
</dbReference>
<comment type="subcellular location">
    <subcellularLocation>
        <location evidence="1">Endoplasmic reticulum</location>
    </subcellularLocation>
    <subcellularLocation>
        <location evidence="2">Golgi apparatus</location>
    </subcellularLocation>
    <subcellularLocation>
        <location evidence="3">Secreted</location>
    </subcellularLocation>
</comment>
<dbReference type="InterPro" id="IPR001314">
    <property type="entry name" value="Peptidase_S1A"/>
</dbReference>
<keyword evidence="10" id="KW-0333">Golgi apparatus</keyword>
<dbReference type="GO" id="GO:0006508">
    <property type="term" value="P:proteolysis"/>
    <property type="evidence" value="ECO:0007669"/>
    <property type="project" value="UniProtKB-KW"/>
</dbReference>
<dbReference type="CDD" id="cd00190">
    <property type="entry name" value="Tryp_SPc"/>
    <property type="match status" value="1"/>
</dbReference>
<dbReference type="PANTHER" id="PTHR24264">
    <property type="entry name" value="TRYPSIN-RELATED"/>
    <property type="match status" value="1"/>
</dbReference>
<dbReference type="InterPro" id="IPR050127">
    <property type="entry name" value="Serine_Proteases_S1"/>
</dbReference>
<evidence type="ECO:0000256" key="8">
    <source>
        <dbReference type="ARBA" id="ARBA00022824"/>
    </source>
</evidence>
<sequence>MSCRRGEFSVFTNIRRRLVIALTVLAGALCVPASHGAGAAQPIVGGTAAVIDDHPYAVFLVDGRGDQYCGGAVISPTEVLTAAHCALAVRKSDLRVVVGREHVDSRQGEELGVSDIWVAPGYRDPLSGEDIAVLTLSERVSASAARLPDSADSELYEPGTMATVVGWGRLYENGPKPGRLHAAEVPMVSDSACADVFRSFDPETMVCAGYAEGGVDACQGDSGGPLLVDGTVVGIVSWGDGCAEAGKPGVYTRVSTYTDDIESDLIRRTGE</sequence>
<evidence type="ECO:0000256" key="14">
    <source>
        <dbReference type="SAM" id="SignalP"/>
    </source>
</evidence>
<feature type="chain" id="PRO_5032828419" evidence="14">
    <location>
        <begin position="40"/>
        <end position="271"/>
    </location>
</feature>
<dbReference type="FunFam" id="2.40.10.10:FF:000011">
    <property type="entry name" value="Coagulation factor X"/>
    <property type="match status" value="1"/>
</dbReference>
<evidence type="ECO:0000256" key="4">
    <source>
        <dbReference type="ARBA" id="ARBA00022525"/>
    </source>
</evidence>
<dbReference type="Gene3D" id="2.40.10.10">
    <property type="entry name" value="Trypsin-like serine proteases"/>
    <property type="match status" value="1"/>
</dbReference>
<evidence type="ECO:0000256" key="6">
    <source>
        <dbReference type="ARBA" id="ARBA00022696"/>
    </source>
</evidence>
<dbReference type="InterPro" id="IPR009003">
    <property type="entry name" value="Peptidase_S1_PA"/>
</dbReference>
<dbReference type="AlphaFoldDB" id="A0A837DGG2"/>
<evidence type="ECO:0000256" key="11">
    <source>
        <dbReference type="ARBA" id="ARBA00023157"/>
    </source>
</evidence>
<evidence type="ECO:0000256" key="13">
    <source>
        <dbReference type="RuleBase" id="RU363034"/>
    </source>
</evidence>
<dbReference type="SMART" id="SM00020">
    <property type="entry name" value="Tryp_SPc"/>
    <property type="match status" value="1"/>
</dbReference>
<feature type="domain" description="Peptidase S1" evidence="15">
    <location>
        <begin position="43"/>
        <end position="266"/>
    </location>
</feature>
<dbReference type="GO" id="GO:0007599">
    <property type="term" value="P:hemostasis"/>
    <property type="evidence" value="ECO:0007669"/>
    <property type="project" value="UniProtKB-KW"/>
</dbReference>
<keyword evidence="6" id="KW-0356">Hemostasis</keyword>
<dbReference type="PROSITE" id="PS00135">
    <property type="entry name" value="TRYPSIN_SER"/>
    <property type="match status" value="1"/>
</dbReference>
<dbReference type="InterPro" id="IPR033116">
    <property type="entry name" value="TRYPSIN_SER"/>
</dbReference>
<evidence type="ECO:0000256" key="9">
    <source>
        <dbReference type="ARBA" id="ARBA00022825"/>
    </source>
</evidence>
<dbReference type="InterPro" id="IPR018114">
    <property type="entry name" value="TRYPSIN_HIS"/>
</dbReference>
<proteinExistence type="predicted"/>
<keyword evidence="8" id="KW-0256">Endoplasmic reticulum</keyword>
<dbReference type="GO" id="GO:0004252">
    <property type="term" value="F:serine-type endopeptidase activity"/>
    <property type="evidence" value="ECO:0007669"/>
    <property type="project" value="InterPro"/>
</dbReference>
<keyword evidence="14" id="KW-0732">Signal</keyword>
<evidence type="ECO:0000256" key="5">
    <source>
        <dbReference type="ARBA" id="ARBA00022670"/>
    </source>
</evidence>
<evidence type="ECO:0000256" key="2">
    <source>
        <dbReference type="ARBA" id="ARBA00004555"/>
    </source>
</evidence>
<dbReference type="InterPro" id="IPR043504">
    <property type="entry name" value="Peptidase_S1_PA_chymotrypsin"/>
</dbReference>
<organism evidence="16 17">
    <name type="scientific">Saccharomonospora viridis</name>
    <dbReference type="NCBI Taxonomy" id="1852"/>
    <lineage>
        <taxon>Bacteria</taxon>
        <taxon>Bacillati</taxon>
        <taxon>Actinomycetota</taxon>
        <taxon>Actinomycetes</taxon>
        <taxon>Pseudonocardiales</taxon>
        <taxon>Pseudonocardiaceae</taxon>
        <taxon>Saccharomonospora</taxon>
    </lineage>
</organism>
<dbReference type="PROSITE" id="PS00134">
    <property type="entry name" value="TRYPSIN_HIS"/>
    <property type="match status" value="1"/>
</dbReference>
<evidence type="ECO:0000259" key="15">
    <source>
        <dbReference type="PROSITE" id="PS50240"/>
    </source>
</evidence>
<dbReference type="SUPFAM" id="SSF50494">
    <property type="entry name" value="Trypsin-like serine proteases"/>
    <property type="match status" value="1"/>
</dbReference>
<reference evidence="16 17" key="1">
    <citation type="submission" date="2014-10" db="EMBL/GenBank/DDBJ databases">
        <title>Genome sequence of Micropolyspora internatus JCM3315.</title>
        <authorList>
            <person name="Shin S.-K."/>
            <person name="Yi H."/>
        </authorList>
    </citation>
    <scope>NUCLEOTIDE SEQUENCE [LARGE SCALE GENOMIC DNA]</scope>
    <source>
        <strain evidence="16 17">JCM 3315</strain>
    </source>
</reference>
<dbReference type="GO" id="GO:0005615">
    <property type="term" value="C:extracellular space"/>
    <property type="evidence" value="ECO:0007669"/>
    <property type="project" value="TreeGrafter"/>
</dbReference>
<evidence type="ECO:0000313" key="17">
    <source>
        <dbReference type="Proteomes" id="UP000030848"/>
    </source>
</evidence>
<evidence type="ECO:0000256" key="7">
    <source>
        <dbReference type="ARBA" id="ARBA00022801"/>
    </source>
</evidence>
<keyword evidence="9 13" id="KW-0720">Serine protease</keyword>
<dbReference type="InterPro" id="IPR001254">
    <property type="entry name" value="Trypsin_dom"/>
</dbReference>
<dbReference type="Proteomes" id="UP000030848">
    <property type="component" value="Unassembled WGS sequence"/>
</dbReference>
<gene>
    <name evidence="16" type="ORF">MINT15_06510</name>
</gene>
<name>A0A837DGG2_9PSEU</name>
<dbReference type="PROSITE" id="PS50240">
    <property type="entry name" value="TRYPSIN_DOM"/>
    <property type="match status" value="1"/>
</dbReference>
<dbReference type="Pfam" id="PF00089">
    <property type="entry name" value="Trypsin"/>
    <property type="match status" value="1"/>
</dbReference>
<evidence type="ECO:0000313" key="16">
    <source>
        <dbReference type="EMBL" id="KHF45434.1"/>
    </source>
</evidence>
<protein>
    <submittedName>
        <fullName evidence="16">Serine protease</fullName>
    </submittedName>
</protein>
<comment type="caution">
    <text evidence="16">The sequence shown here is derived from an EMBL/GenBank/DDBJ whole genome shotgun (WGS) entry which is preliminary data.</text>
</comment>
<evidence type="ECO:0000256" key="12">
    <source>
        <dbReference type="ARBA" id="ARBA00023180"/>
    </source>
</evidence>
<evidence type="ECO:0000256" key="1">
    <source>
        <dbReference type="ARBA" id="ARBA00004240"/>
    </source>
</evidence>
<dbReference type="PRINTS" id="PR00722">
    <property type="entry name" value="CHYMOTRYPSIN"/>
</dbReference>
<keyword evidence="5 13" id="KW-0645">Protease</keyword>
<feature type="signal peptide" evidence="14">
    <location>
        <begin position="1"/>
        <end position="39"/>
    </location>
</feature>
<keyword evidence="7 13" id="KW-0378">Hydrolase</keyword>
<evidence type="ECO:0000256" key="10">
    <source>
        <dbReference type="ARBA" id="ARBA00023034"/>
    </source>
</evidence>
<evidence type="ECO:0000256" key="3">
    <source>
        <dbReference type="ARBA" id="ARBA00004613"/>
    </source>
</evidence>
<keyword evidence="4" id="KW-0964">Secreted</keyword>
<accession>A0A837DGG2</accession>
<dbReference type="PANTHER" id="PTHR24264:SF65">
    <property type="entry name" value="SRCR DOMAIN-CONTAINING PROTEIN"/>
    <property type="match status" value="1"/>
</dbReference>
<keyword evidence="12" id="KW-0325">Glycoprotein</keyword>
<keyword evidence="11" id="KW-1015">Disulfide bond</keyword>